<feature type="modified residue" description="4-aspartylphosphate" evidence="1">
    <location>
        <position position="54"/>
    </location>
</feature>
<dbReference type="GO" id="GO:0000160">
    <property type="term" value="P:phosphorelay signal transduction system"/>
    <property type="evidence" value="ECO:0007669"/>
    <property type="project" value="InterPro"/>
</dbReference>
<evidence type="ECO:0000256" key="1">
    <source>
        <dbReference type="PROSITE-ProRule" id="PRU00169"/>
    </source>
</evidence>
<dbReference type="Gene3D" id="3.40.50.2300">
    <property type="match status" value="1"/>
</dbReference>
<organism evidence="3 4">
    <name type="scientific">Hoeflea halophila</name>
    <dbReference type="NCBI Taxonomy" id="714899"/>
    <lineage>
        <taxon>Bacteria</taxon>
        <taxon>Pseudomonadati</taxon>
        <taxon>Pseudomonadota</taxon>
        <taxon>Alphaproteobacteria</taxon>
        <taxon>Hyphomicrobiales</taxon>
        <taxon>Rhizobiaceae</taxon>
        <taxon>Hoeflea</taxon>
    </lineage>
</organism>
<evidence type="ECO:0000313" key="4">
    <source>
        <dbReference type="Proteomes" id="UP000219465"/>
    </source>
</evidence>
<dbReference type="InterPro" id="IPR011006">
    <property type="entry name" value="CheY-like_superfamily"/>
</dbReference>
<dbReference type="RefSeq" id="WP_097106222.1">
    <property type="nucleotide sequence ID" value="NZ_OCPC01000001.1"/>
</dbReference>
<dbReference type="OrthoDB" id="8115630at2"/>
<sequence>MNESPRILIITDEPMLLVDMLYEFEARGLTVVPGTRGDYEVCTAHHDLNAAVFDFRHPDNEDLKFASNLRQAGIPIVMIGGGSSTIPVEITGAVTCISKPVDFDELTGMIRTLSGHIAIRNGYERGGAMPFAQSIPADKS</sequence>
<feature type="domain" description="Response regulatory" evidence="2">
    <location>
        <begin position="6"/>
        <end position="114"/>
    </location>
</feature>
<dbReference type="SUPFAM" id="SSF52172">
    <property type="entry name" value="CheY-like"/>
    <property type="match status" value="1"/>
</dbReference>
<gene>
    <name evidence="3" type="ORF">SAMN05877838_1402</name>
</gene>
<keyword evidence="4" id="KW-1185">Reference proteome</keyword>
<dbReference type="AlphaFoldDB" id="A0A286I8Z3"/>
<name>A0A286I8Z3_9HYPH</name>
<reference evidence="4" key="1">
    <citation type="submission" date="2017-08" db="EMBL/GenBank/DDBJ databases">
        <authorList>
            <person name="Varghese N."/>
            <person name="Submissions S."/>
        </authorList>
    </citation>
    <scope>NUCLEOTIDE SEQUENCE [LARGE SCALE GENOMIC DNA]</scope>
    <source>
        <strain evidence="4">KCTC 23107</strain>
    </source>
</reference>
<dbReference type="PROSITE" id="PS50110">
    <property type="entry name" value="RESPONSE_REGULATORY"/>
    <property type="match status" value="1"/>
</dbReference>
<dbReference type="InterPro" id="IPR001789">
    <property type="entry name" value="Sig_transdc_resp-reg_receiver"/>
</dbReference>
<dbReference type="EMBL" id="OCPC01000001">
    <property type="protein sequence ID" value="SOE16532.1"/>
    <property type="molecule type" value="Genomic_DNA"/>
</dbReference>
<keyword evidence="1" id="KW-0597">Phosphoprotein</keyword>
<accession>A0A286I8Z3</accession>
<proteinExistence type="predicted"/>
<dbReference type="Proteomes" id="UP000219465">
    <property type="component" value="Unassembled WGS sequence"/>
</dbReference>
<evidence type="ECO:0000313" key="3">
    <source>
        <dbReference type="EMBL" id="SOE16532.1"/>
    </source>
</evidence>
<evidence type="ECO:0000259" key="2">
    <source>
        <dbReference type="PROSITE" id="PS50110"/>
    </source>
</evidence>
<protein>
    <recommendedName>
        <fullName evidence="2">Response regulatory domain-containing protein</fullName>
    </recommendedName>
</protein>